<dbReference type="Proteomes" id="UP001651158">
    <property type="component" value="Unassembled WGS sequence"/>
</dbReference>
<proteinExistence type="predicted"/>
<reference evidence="1 2" key="1">
    <citation type="journal article" date="2022" name="Front. Cell. Infect. Microbiol.">
        <title>The Genomes of Two Strains of Taenia crassiceps the Animal Model for the Study of Human Cysticercosis.</title>
        <authorList>
            <person name="Bobes R.J."/>
            <person name="Estrada K."/>
            <person name="Rios-Valencia D.G."/>
            <person name="Calderon-Gallegos A."/>
            <person name="de la Torre P."/>
            <person name="Carrero J.C."/>
            <person name="Sanchez-Flores A."/>
            <person name="Laclette J.P."/>
        </authorList>
    </citation>
    <scope>NUCLEOTIDE SEQUENCE [LARGE SCALE GENOMIC DNA]</scope>
    <source>
        <strain evidence="1">WFUcys</strain>
    </source>
</reference>
<accession>A0ABR4QFV0</accession>
<protein>
    <submittedName>
        <fullName evidence="1">Uncharacterized protein</fullName>
    </submittedName>
</protein>
<dbReference type="EMBL" id="JAKROA010000003">
    <property type="protein sequence ID" value="KAL5108422.1"/>
    <property type="molecule type" value="Genomic_DNA"/>
</dbReference>
<sequence length="204" mass="23780">MLHRSNEPFYTGYQIKRNIESHVMPAHIHINEVEQPWIDTFAANNLSSPRNYACFPLASHRRILPTVSQAMLRHEAHWVEKYMRCRRSRTANAEICPVNTVGGPWCEERYSAYGHIRQRDTNRQLGRVMQTVARDDMEFVSPLEPNPPTCPVVMQECRADKSFKIPPGFSRVLLRASDEYNVHCRPCKIIDLPKPEEYNGRLLY</sequence>
<gene>
    <name evidence="1" type="ORF">TcWFU_000982</name>
</gene>
<keyword evidence="2" id="KW-1185">Reference proteome</keyword>
<organism evidence="1 2">
    <name type="scientific">Taenia crassiceps</name>
    <dbReference type="NCBI Taxonomy" id="6207"/>
    <lineage>
        <taxon>Eukaryota</taxon>
        <taxon>Metazoa</taxon>
        <taxon>Spiralia</taxon>
        <taxon>Lophotrochozoa</taxon>
        <taxon>Platyhelminthes</taxon>
        <taxon>Cestoda</taxon>
        <taxon>Eucestoda</taxon>
        <taxon>Cyclophyllidea</taxon>
        <taxon>Taeniidae</taxon>
        <taxon>Taenia</taxon>
    </lineage>
</organism>
<comment type="caution">
    <text evidence="1">The sequence shown here is derived from an EMBL/GenBank/DDBJ whole genome shotgun (WGS) entry which is preliminary data.</text>
</comment>
<evidence type="ECO:0000313" key="2">
    <source>
        <dbReference type="Proteomes" id="UP001651158"/>
    </source>
</evidence>
<name>A0ABR4QFV0_9CEST</name>
<evidence type="ECO:0000313" key="1">
    <source>
        <dbReference type="EMBL" id="KAL5108422.1"/>
    </source>
</evidence>